<dbReference type="InterPro" id="IPR052729">
    <property type="entry name" value="Acyl/Acetyltrans_Enzymes"/>
</dbReference>
<evidence type="ECO:0000259" key="1">
    <source>
        <dbReference type="PROSITE" id="PS51186"/>
    </source>
</evidence>
<dbReference type="InterPro" id="IPR041496">
    <property type="entry name" value="YitH/HolE_GNAT"/>
</dbReference>
<dbReference type="CDD" id="cd04301">
    <property type="entry name" value="NAT_SF"/>
    <property type="match status" value="1"/>
</dbReference>
<dbReference type="AlphaFoldDB" id="A0A1C3YB19"/>
<dbReference type="InterPro" id="IPR000182">
    <property type="entry name" value="GNAT_dom"/>
</dbReference>
<evidence type="ECO:0000313" key="2">
    <source>
        <dbReference type="EMBL" id="SCB61686.1"/>
    </source>
</evidence>
<dbReference type="RefSeq" id="WP_092754224.1">
    <property type="nucleotide sequence ID" value="NZ_FMAJ01000022.1"/>
</dbReference>
<accession>A0A1C3YB19</accession>
<dbReference type="EMBL" id="FMAJ01000022">
    <property type="protein sequence ID" value="SCB61686.1"/>
    <property type="molecule type" value="Genomic_DNA"/>
</dbReference>
<organism evidence="2 3">
    <name type="scientific">Rhizobium aethiopicum</name>
    <dbReference type="NCBI Taxonomy" id="1138170"/>
    <lineage>
        <taxon>Bacteria</taxon>
        <taxon>Pseudomonadati</taxon>
        <taxon>Pseudomonadota</taxon>
        <taxon>Alphaproteobacteria</taxon>
        <taxon>Hyphomicrobiales</taxon>
        <taxon>Rhizobiaceae</taxon>
        <taxon>Rhizobium/Agrobacterium group</taxon>
        <taxon>Rhizobium</taxon>
    </lineage>
</organism>
<dbReference type="Proteomes" id="UP000198723">
    <property type="component" value="Unassembled WGS sequence"/>
</dbReference>
<proteinExistence type="predicted"/>
<feature type="domain" description="N-acetyltransferase" evidence="1">
    <location>
        <begin position="6"/>
        <end position="136"/>
    </location>
</feature>
<dbReference type="PROSITE" id="PS51186">
    <property type="entry name" value="GNAT"/>
    <property type="match status" value="1"/>
</dbReference>
<dbReference type="Gene3D" id="3.40.630.30">
    <property type="match status" value="1"/>
</dbReference>
<dbReference type="PANTHER" id="PTHR47237">
    <property type="entry name" value="SLL0310 PROTEIN"/>
    <property type="match status" value="1"/>
</dbReference>
<dbReference type="Gene3D" id="3.40.630.90">
    <property type="match status" value="1"/>
</dbReference>
<dbReference type="SUPFAM" id="SSF55729">
    <property type="entry name" value="Acyl-CoA N-acyltransferases (Nat)"/>
    <property type="match status" value="1"/>
</dbReference>
<dbReference type="PANTHER" id="PTHR47237:SF2">
    <property type="entry name" value="BLL4206 PROTEIN"/>
    <property type="match status" value="1"/>
</dbReference>
<evidence type="ECO:0000313" key="3">
    <source>
        <dbReference type="Proteomes" id="UP000198723"/>
    </source>
</evidence>
<protein>
    <submittedName>
        <fullName evidence="2">Acetyltransferase (GNAT) domain-containing protein</fullName>
    </submittedName>
</protein>
<dbReference type="InterPro" id="IPR016181">
    <property type="entry name" value="Acyl_CoA_acyltransferase"/>
</dbReference>
<gene>
    <name evidence="2" type="ORF">GA0061105_1228</name>
</gene>
<keyword evidence="2" id="KW-0808">Transferase</keyword>
<dbReference type="STRING" id="1138170.GA0061105_1228"/>
<dbReference type="Pfam" id="PF13508">
    <property type="entry name" value="Acetyltransf_7"/>
    <property type="match status" value="1"/>
</dbReference>
<reference evidence="2 3" key="1">
    <citation type="submission" date="2016-08" db="EMBL/GenBank/DDBJ databases">
        <authorList>
            <person name="Seilhamer J.J."/>
        </authorList>
    </citation>
    <scope>NUCLEOTIDE SEQUENCE [LARGE SCALE GENOMIC DNA]</scope>
    <source>
        <strain evidence="2 3">HBR26</strain>
    </source>
</reference>
<name>A0A1C3YB19_9HYPH</name>
<sequence length="280" mass="30684">MTNQAIILEKMTPKHLDSALELSRQVQWPHRREDWELVQSISEGIAALQGDRLVGTIMMTPFGDHAATVNMVIVDAAMRGRGLGRMMLEEVLAKAGDRTCYLVATQEGLPLYEKLGFVATGETVQHQGEPLQVEVPAHVKWVESGDYARVVALDRAASGHDRSPLMEILAERARFAVIRDNGDIQACAAIRSFGRGLVIGPVVARNNSEAKALIDFLLAHHQGRFVRIDSDVSTDLSGWLTGRGLNHAGRGIKMRRPGSALNKSESTYHRSYALISQALG</sequence>
<dbReference type="Pfam" id="PF18014">
    <property type="entry name" value="Acetyltransf_18"/>
    <property type="match status" value="1"/>
</dbReference>
<dbReference type="GO" id="GO:0016747">
    <property type="term" value="F:acyltransferase activity, transferring groups other than amino-acyl groups"/>
    <property type="evidence" value="ECO:0007669"/>
    <property type="project" value="InterPro"/>
</dbReference>